<comment type="caution">
    <text evidence="10">The sequence shown here is derived from an EMBL/GenBank/DDBJ whole genome shotgun (WGS) entry which is preliminary data.</text>
</comment>
<evidence type="ECO:0000256" key="2">
    <source>
        <dbReference type="ARBA" id="ARBA00011322"/>
    </source>
</evidence>
<dbReference type="Proteomes" id="UP000180246">
    <property type="component" value="Unassembled WGS sequence"/>
</dbReference>
<dbReference type="GO" id="GO:0008408">
    <property type="term" value="F:3'-5' exonuclease activity"/>
    <property type="evidence" value="ECO:0007669"/>
    <property type="project" value="InterPro"/>
</dbReference>
<dbReference type="GO" id="GO:0006260">
    <property type="term" value="P:DNA replication"/>
    <property type="evidence" value="ECO:0007669"/>
    <property type="project" value="UniProtKB-KW"/>
</dbReference>
<keyword evidence="7" id="KW-0255">Endonuclease</keyword>
<dbReference type="GO" id="GO:0004519">
    <property type="term" value="F:endonuclease activity"/>
    <property type="evidence" value="ECO:0007669"/>
    <property type="project" value="UniProtKB-KW"/>
</dbReference>
<evidence type="ECO:0000256" key="6">
    <source>
        <dbReference type="ARBA" id="ARBA00022839"/>
    </source>
</evidence>
<dbReference type="InterPro" id="IPR026843">
    <property type="entry name" value="SbcD_C"/>
</dbReference>
<comment type="function">
    <text evidence="7">SbcCD cleaves DNA hairpin structures. These structures can inhibit DNA replication and are intermediates in certain DNA recombination reactions. The complex acts as a 3'-&gt;5' double strand exonuclease that can open hairpins. It also has a 5' single-strand endonuclease activity.</text>
</comment>
<evidence type="ECO:0000259" key="9">
    <source>
        <dbReference type="Pfam" id="PF12320"/>
    </source>
</evidence>
<protein>
    <recommendedName>
        <fullName evidence="3 7">Nuclease SbcCD subunit D</fullName>
    </recommendedName>
</protein>
<dbReference type="PANTHER" id="PTHR30337">
    <property type="entry name" value="COMPONENT OF ATP-DEPENDENT DSDNA EXONUCLEASE"/>
    <property type="match status" value="1"/>
</dbReference>
<dbReference type="CDD" id="cd00840">
    <property type="entry name" value="MPP_Mre11_N"/>
    <property type="match status" value="1"/>
</dbReference>
<evidence type="ECO:0000256" key="1">
    <source>
        <dbReference type="ARBA" id="ARBA00010555"/>
    </source>
</evidence>
<proteinExistence type="inferred from homology"/>
<evidence type="ECO:0000256" key="4">
    <source>
        <dbReference type="ARBA" id="ARBA00022722"/>
    </source>
</evidence>
<dbReference type="InterPro" id="IPR050535">
    <property type="entry name" value="DNA_Repair-Maintenance_Comp"/>
</dbReference>
<feature type="domain" description="Nuclease SbcCD subunit D C-terminal" evidence="9">
    <location>
        <begin position="293"/>
        <end position="398"/>
    </location>
</feature>
<dbReference type="InterPro" id="IPR004843">
    <property type="entry name" value="Calcineurin-like_PHP"/>
</dbReference>
<keyword evidence="5 7" id="KW-0378">Hydrolase</keyword>
<dbReference type="GO" id="GO:0006310">
    <property type="term" value="P:DNA recombination"/>
    <property type="evidence" value="ECO:0007669"/>
    <property type="project" value="UniProtKB-KW"/>
</dbReference>
<dbReference type="EMBL" id="JRYB01000001">
    <property type="protein sequence ID" value="OIJ44051.1"/>
    <property type="molecule type" value="Genomic_DNA"/>
</dbReference>
<dbReference type="InterPro" id="IPR029052">
    <property type="entry name" value="Metallo-depent_PP-like"/>
</dbReference>
<evidence type="ECO:0000259" key="8">
    <source>
        <dbReference type="Pfam" id="PF00149"/>
    </source>
</evidence>
<keyword evidence="4 7" id="KW-0540">Nuclease</keyword>
<dbReference type="Pfam" id="PF12320">
    <property type="entry name" value="SbcD_C"/>
    <property type="match status" value="1"/>
</dbReference>
<gene>
    <name evidence="7 10" type="primary">sbcD</name>
    <name evidence="10" type="ORF">LO55_3166</name>
</gene>
<dbReference type="PANTHER" id="PTHR30337:SF0">
    <property type="entry name" value="NUCLEASE SBCCD SUBUNIT D"/>
    <property type="match status" value="1"/>
</dbReference>
<dbReference type="InterPro" id="IPR041796">
    <property type="entry name" value="Mre11_N"/>
</dbReference>
<comment type="subunit">
    <text evidence="2 7">Heterodimer of SbcC and SbcD.</text>
</comment>
<name>A0A1S2NG30_9BURK</name>
<evidence type="ECO:0000313" key="10">
    <source>
        <dbReference type="EMBL" id="OIJ44051.1"/>
    </source>
</evidence>
<dbReference type="InterPro" id="IPR004593">
    <property type="entry name" value="SbcD"/>
</dbReference>
<sequence length="423" mass="46417">MRLLHTSDWHLGQTLHNHDRTYEHQCFLDWLADTLVQERIDVLLIAGDIFDTANPSSSAQRQLYRFLQQARARVPHLQVVVIAGNHDSPGRLEAPTPLLEAHGTIVVGNVLRRGDGEIDLERLLVPLRDRDGATAAWCLAVPFLRPGDLPRLRAAEGVDPAEAAPSDPYLHGAALLYRQAHALARERAAAGQAIVAMGHCHMAKSQPSEDSERRIVIGGSEALPVGMFDASIAYAALGHLHLAQRVGGLEHVRYCGSPLPLSFSEVGYQHQVLRIDLDGGKAAAITPLFVPRPVQLLRVPATPAPLEEALAALEALELDPDLPQQAWPYLEVRVLLDGPEPGLRARIEAVLAGKPVRLAKIEPTRKLVAANDEAEALSLDQLAQLQPDDIFRRLWRQKYGDEAPPEQIESFAELFHAVEGEAR</sequence>
<keyword evidence="7" id="KW-0235">DNA replication</keyword>
<feature type="domain" description="Calcineurin-like phosphoesterase" evidence="8">
    <location>
        <begin position="1"/>
        <end position="241"/>
    </location>
</feature>
<keyword evidence="7" id="KW-0233">DNA recombination</keyword>
<evidence type="ECO:0000256" key="5">
    <source>
        <dbReference type="ARBA" id="ARBA00022801"/>
    </source>
</evidence>
<evidence type="ECO:0000313" key="11">
    <source>
        <dbReference type="Proteomes" id="UP000180246"/>
    </source>
</evidence>
<dbReference type="NCBIfam" id="TIGR00619">
    <property type="entry name" value="sbcd"/>
    <property type="match status" value="1"/>
</dbReference>
<dbReference type="AlphaFoldDB" id="A0A1S2NG30"/>
<keyword evidence="6 7" id="KW-0269">Exonuclease</keyword>
<evidence type="ECO:0000256" key="7">
    <source>
        <dbReference type="RuleBase" id="RU363069"/>
    </source>
</evidence>
<comment type="similarity">
    <text evidence="1 7">Belongs to the SbcD family.</text>
</comment>
<dbReference type="Gene3D" id="3.60.21.10">
    <property type="match status" value="1"/>
</dbReference>
<dbReference type="Pfam" id="PF00149">
    <property type="entry name" value="Metallophos"/>
    <property type="match status" value="1"/>
</dbReference>
<accession>A0A1S2NG30</accession>
<dbReference type="RefSeq" id="WP_071362162.1">
    <property type="nucleotide sequence ID" value="NZ_JRYB01000001.1"/>
</dbReference>
<organism evidence="10 11">
    <name type="scientific">Massilia timonae</name>
    <dbReference type="NCBI Taxonomy" id="47229"/>
    <lineage>
        <taxon>Bacteria</taxon>
        <taxon>Pseudomonadati</taxon>
        <taxon>Pseudomonadota</taxon>
        <taxon>Betaproteobacteria</taxon>
        <taxon>Burkholderiales</taxon>
        <taxon>Oxalobacteraceae</taxon>
        <taxon>Telluria group</taxon>
        <taxon>Massilia</taxon>
    </lineage>
</organism>
<dbReference type="SUPFAM" id="SSF56300">
    <property type="entry name" value="Metallo-dependent phosphatases"/>
    <property type="match status" value="1"/>
</dbReference>
<evidence type="ECO:0000256" key="3">
    <source>
        <dbReference type="ARBA" id="ARBA00013365"/>
    </source>
</evidence>
<reference evidence="10 11" key="1">
    <citation type="submission" date="2014-10" db="EMBL/GenBank/DDBJ databases">
        <authorList>
            <person name="Seo M.-J."/>
            <person name="Seok Y.J."/>
            <person name="Cha I.-T."/>
        </authorList>
    </citation>
    <scope>NUCLEOTIDE SEQUENCE [LARGE SCALE GENOMIC DNA]</scope>
    <source>
        <strain evidence="10 11">NEU</strain>
    </source>
</reference>